<protein>
    <recommendedName>
        <fullName evidence="3">Secretion system C-terminal sorting domain-containing protein</fullName>
    </recommendedName>
</protein>
<evidence type="ECO:0000313" key="2">
    <source>
        <dbReference type="Proteomes" id="UP000029736"/>
    </source>
</evidence>
<evidence type="ECO:0000313" key="1">
    <source>
        <dbReference type="EMBL" id="KGE89262.1"/>
    </source>
</evidence>
<dbReference type="InterPro" id="IPR026444">
    <property type="entry name" value="Secre_tail"/>
</dbReference>
<dbReference type="SUPFAM" id="SSF51126">
    <property type="entry name" value="Pectin lyase-like"/>
    <property type="match status" value="1"/>
</dbReference>
<dbReference type="EMBL" id="JPOS01000011">
    <property type="protein sequence ID" value="KGE89262.1"/>
    <property type="molecule type" value="Genomic_DNA"/>
</dbReference>
<dbReference type="Proteomes" id="UP000029736">
    <property type="component" value="Unassembled WGS sequence"/>
</dbReference>
<dbReference type="PANTHER" id="PTHR11319">
    <property type="entry name" value="G PROTEIN-COUPLED RECEPTOR-RELATED"/>
    <property type="match status" value="1"/>
</dbReference>
<dbReference type="AlphaFoldDB" id="A0A098SE06"/>
<reference evidence="1 2" key="1">
    <citation type="journal article" date="2014" name="Int. J. Syst. Evol. Microbiol.">
        <title>Phaeodactylibacter xiamenensis gen. nov., sp. nov., a member of the family Saprospiraceae isolated from the marine alga Phaeodactylum tricornutum.</title>
        <authorList>
            <person name="Chen Z.Jr."/>
            <person name="Lei X."/>
            <person name="Lai Q."/>
            <person name="Li Y."/>
            <person name="Zhang B."/>
            <person name="Zhang J."/>
            <person name="Zhang H."/>
            <person name="Yang L."/>
            <person name="Zheng W."/>
            <person name="Tian Y."/>
            <person name="Yu Z."/>
            <person name="Xu H.Jr."/>
            <person name="Zheng T."/>
        </authorList>
    </citation>
    <scope>NUCLEOTIDE SEQUENCE [LARGE SCALE GENOMIC DNA]</scope>
    <source>
        <strain evidence="1 2">KD52</strain>
    </source>
</reference>
<dbReference type="NCBIfam" id="TIGR04183">
    <property type="entry name" value="Por_Secre_tail"/>
    <property type="match status" value="1"/>
</dbReference>
<evidence type="ECO:0008006" key="3">
    <source>
        <dbReference type="Google" id="ProtNLM"/>
    </source>
</evidence>
<dbReference type="Gene3D" id="2.160.20.10">
    <property type="entry name" value="Single-stranded right-handed beta-helix, Pectin lyase-like"/>
    <property type="match status" value="1"/>
</dbReference>
<dbReference type="Gene3D" id="2.60.40.740">
    <property type="match status" value="1"/>
</dbReference>
<dbReference type="STRING" id="1524460.IX84_03830"/>
<accession>A0A098SE06</accession>
<dbReference type="InterPro" id="IPR011050">
    <property type="entry name" value="Pectin_lyase_fold/virulence"/>
</dbReference>
<dbReference type="InterPro" id="IPR012334">
    <property type="entry name" value="Pectin_lyas_fold"/>
</dbReference>
<organism evidence="1 2">
    <name type="scientific">Phaeodactylibacter xiamenensis</name>
    <dbReference type="NCBI Taxonomy" id="1524460"/>
    <lineage>
        <taxon>Bacteria</taxon>
        <taxon>Pseudomonadati</taxon>
        <taxon>Bacteroidota</taxon>
        <taxon>Saprospiria</taxon>
        <taxon>Saprospirales</taxon>
        <taxon>Haliscomenobacteraceae</taxon>
        <taxon>Phaeodactylibacter</taxon>
    </lineage>
</organism>
<gene>
    <name evidence="1" type="ORF">IX84_03830</name>
</gene>
<name>A0A098SE06_9BACT</name>
<keyword evidence="2" id="KW-1185">Reference proteome</keyword>
<sequence>MDYNNSFLEYSLNCFYQDEALVLGFNCENTAGSTPNRLYVDKDASAGNNSGQNWENALVDLQQALFLADAGDTIWVAEGTYFPTLGTDRNASFSLKHGVAVYGGFSGVESALSERNLWQHPTLLSGDIGIENNLLDNVYHVVKALGVDSTALIDGFNIEFGQADGAGSSSNLDNFGGGMLIVGSEVEASSSPRVANCNFRFNTSRSGGGLYLRVSQYDESLPSIEYCKFEQNTSLFFGGGLYVDAALNPNASFVMKKDTFLNNTAIEGGGANLNGLRVVRGDSCVFISNEVTNEGGGVRFFSSTDDVDMHFTDCIFSHNKARAFGGVQFGQTDIGGSLEDTLRFSFDRCSFIENQSSEDIGSALAMFNFSKFLEVKLLGSVFEGNYPDDAVFTGFAGDSESIWGIHNCIFRGNAPFSLGGGAINFQATIFAGEKKVATTITNSVFSGNGGAINLSAGLNGQFNTSIINCTFFSNGPYPIAKTWGEVYNDTTWFNNLEISNSIFWEESTLLPGLGSIFYNGDPDALSLYDYKVSNTAVSAIDCSGPGSGEACGEGMVFGVYPEFIDTINSNFQLSACSPLLNLGSNLGLDSLGIITDITGGERIKDGIVDLGAYERAVFSVHVDSITAPKCMGENDGSVAFTLNGTEPHQFSWVTDSSEGEGTEMLTAGNYQFTITDAESCYDTVNVTISEPMAIDVVAIVEPAVQMTGGNITLTEVSGGAPPYNFNWSTGAIGTTISALPAGIYGLTVTDANNCVSEWQYEIIMVNTREESLNVNEITLSPNPIAQGERLRLKYSNPLQNTTIRLYHYSGILLEVYKQPVEEIWTTDFPPGVYWLVFATDTGQTFTRKIVIVD</sequence>
<proteinExistence type="predicted"/>
<comment type="caution">
    <text evidence="1">The sequence shown here is derived from an EMBL/GenBank/DDBJ whole genome shotgun (WGS) entry which is preliminary data.</text>
</comment>
<dbReference type="PANTHER" id="PTHR11319:SF35">
    <property type="entry name" value="OUTER MEMBRANE PROTEIN PMPC-RELATED"/>
    <property type="match status" value="1"/>
</dbReference>